<dbReference type="PANTHER" id="PTHR10229">
    <property type="entry name" value="GTP-BINDING PROTEIN HFLX"/>
    <property type="match status" value="1"/>
</dbReference>
<accession>A0A8S1WAR7</accession>
<reference evidence="4" key="1">
    <citation type="submission" date="2021-01" db="EMBL/GenBank/DDBJ databases">
        <authorList>
            <consortium name="Genoscope - CEA"/>
            <person name="William W."/>
        </authorList>
    </citation>
    <scope>NUCLEOTIDE SEQUENCE</scope>
</reference>
<evidence type="ECO:0000256" key="2">
    <source>
        <dbReference type="SAM" id="MobiDB-lite"/>
    </source>
</evidence>
<dbReference type="GO" id="GO:0005737">
    <property type="term" value="C:cytoplasm"/>
    <property type="evidence" value="ECO:0007669"/>
    <property type="project" value="TreeGrafter"/>
</dbReference>
<feature type="domain" description="G" evidence="3">
    <location>
        <begin position="347"/>
        <end position="471"/>
    </location>
</feature>
<proteinExistence type="predicted"/>
<organism evidence="4 5">
    <name type="scientific">Paramecium octaurelia</name>
    <dbReference type="NCBI Taxonomy" id="43137"/>
    <lineage>
        <taxon>Eukaryota</taxon>
        <taxon>Sar</taxon>
        <taxon>Alveolata</taxon>
        <taxon>Ciliophora</taxon>
        <taxon>Intramacronucleata</taxon>
        <taxon>Oligohymenophorea</taxon>
        <taxon>Peniculida</taxon>
        <taxon>Parameciidae</taxon>
        <taxon>Paramecium</taxon>
    </lineage>
</organism>
<dbReference type="OrthoDB" id="10268034at2759"/>
<dbReference type="Proteomes" id="UP000683925">
    <property type="component" value="Unassembled WGS sequence"/>
</dbReference>
<evidence type="ECO:0000313" key="4">
    <source>
        <dbReference type="EMBL" id="CAD8185672.1"/>
    </source>
</evidence>
<evidence type="ECO:0000313" key="5">
    <source>
        <dbReference type="Proteomes" id="UP000683925"/>
    </source>
</evidence>
<evidence type="ECO:0000259" key="3">
    <source>
        <dbReference type="Pfam" id="PF01926"/>
    </source>
</evidence>
<keyword evidence="1" id="KW-0175">Coiled coil</keyword>
<dbReference type="Pfam" id="PF01926">
    <property type="entry name" value="MMR_HSR1"/>
    <property type="match status" value="1"/>
</dbReference>
<comment type="caution">
    <text evidence="4">The sequence shown here is derived from an EMBL/GenBank/DDBJ whole genome shotgun (WGS) entry which is preliminary data.</text>
</comment>
<dbReference type="EMBL" id="CAJJDP010000085">
    <property type="protein sequence ID" value="CAD8185672.1"/>
    <property type="molecule type" value="Genomic_DNA"/>
</dbReference>
<dbReference type="GO" id="GO:0043022">
    <property type="term" value="F:ribosome binding"/>
    <property type="evidence" value="ECO:0007669"/>
    <property type="project" value="TreeGrafter"/>
</dbReference>
<evidence type="ECO:0000256" key="1">
    <source>
        <dbReference type="SAM" id="Coils"/>
    </source>
</evidence>
<gene>
    <name evidence="4" type="ORF">POCTA_138.1.T0860083</name>
</gene>
<dbReference type="OMA" id="PELEFYM"/>
<feature type="compositionally biased region" description="Low complexity" evidence="2">
    <location>
        <begin position="96"/>
        <end position="107"/>
    </location>
</feature>
<sequence>MLIKRLSNAIAKYRFSKEILDFAKPTPTKQQLTQHPLNYMVLHPIGSQNKGPELEFYMAEEAIGLSKQLNWTLVQGPFGWNDQTTDTSTSQEKVQQDSQDNQSQQQREQQEFQEDDLGQEWRNYIVGNSIVKSSLVKLPGIHSTTFFTKAKLGMLGLHIQSKGINAVFINTELTSLQTRNLKKVWTQYSKGEIASGITEDFIDNNENNKNAEEQAKSDSEATSVQVYDRFTMILQLFAKRSTQGVSKLQIELSFLKFAKAKLETGDSSLSSLASLFKEQLMVAKEIDVEILSIQQKNRQGRANENNELQQQRRIIDDKIEKVKQLIEEESQTRLKIKRKIHAHTIPKIALIGFTNAGKAQLLNCILQKDEVESKEQISQLLSTNQKSVRLASGQKAIIINTIGFITDLPQDLIEAFKSTLGEVQDADIVLHIRDISHPHSDKQKQVVYNVLKDLGFNQDFFNQKMIEVWNKIDLMKYSLDYDQIESQDYPIVPISALLNINIKKLLQVMEEKSNYNMNKKLYRLRYNIDQHFERLRWLYDIGNISGVKNEVQKPPVKKGDPTIIEYDVIIDEVTYNRYIATFQPEIRIKKNQGISPQGWK</sequence>
<dbReference type="InterPro" id="IPR016496">
    <property type="entry name" value="GTPase_HflX"/>
</dbReference>
<feature type="region of interest" description="Disordered" evidence="2">
    <location>
        <begin position="82"/>
        <end position="114"/>
    </location>
</feature>
<dbReference type="GO" id="GO:0005525">
    <property type="term" value="F:GTP binding"/>
    <property type="evidence" value="ECO:0007669"/>
    <property type="project" value="InterPro"/>
</dbReference>
<dbReference type="InterPro" id="IPR006073">
    <property type="entry name" value="GTP-bd"/>
</dbReference>
<dbReference type="AlphaFoldDB" id="A0A8S1WAR7"/>
<protein>
    <recommendedName>
        <fullName evidence="3">G domain-containing protein</fullName>
    </recommendedName>
</protein>
<name>A0A8S1WAR7_PAROT</name>
<keyword evidence="5" id="KW-1185">Reference proteome</keyword>
<feature type="compositionally biased region" description="Polar residues" evidence="2">
    <location>
        <begin position="82"/>
        <end position="93"/>
    </location>
</feature>
<feature type="coiled-coil region" evidence="1">
    <location>
        <begin position="301"/>
        <end position="339"/>
    </location>
</feature>
<dbReference type="PANTHER" id="PTHR10229:SF8">
    <property type="entry name" value="GTPASE HFLX"/>
    <property type="match status" value="1"/>
</dbReference>